<organism evidence="2 3">
    <name type="scientific">Pedobacter lithocola</name>
    <dbReference type="NCBI Taxonomy" id="1908239"/>
    <lineage>
        <taxon>Bacteria</taxon>
        <taxon>Pseudomonadati</taxon>
        <taxon>Bacteroidota</taxon>
        <taxon>Sphingobacteriia</taxon>
        <taxon>Sphingobacteriales</taxon>
        <taxon>Sphingobacteriaceae</taxon>
        <taxon>Pedobacter</taxon>
    </lineage>
</organism>
<comment type="caution">
    <text evidence="2">The sequence shown here is derived from an EMBL/GenBank/DDBJ whole genome shotgun (WGS) entry which is preliminary data.</text>
</comment>
<reference evidence="3" key="1">
    <citation type="journal article" date="2019" name="Int. J. Syst. Evol. Microbiol.">
        <title>The Global Catalogue of Microorganisms (GCM) 10K type strain sequencing project: providing services to taxonomists for standard genome sequencing and annotation.</title>
        <authorList>
            <consortium name="The Broad Institute Genomics Platform"/>
            <consortium name="The Broad Institute Genome Sequencing Center for Infectious Disease"/>
            <person name="Wu L."/>
            <person name="Ma J."/>
        </authorList>
    </citation>
    <scope>NUCLEOTIDE SEQUENCE [LARGE SCALE GENOMIC DNA]</scope>
    <source>
        <strain evidence="3">CCM 8691</strain>
    </source>
</reference>
<evidence type="ECO:0000256" key="1">
    <source>
        <dbReference type="SAM" id="Phobius"/>
    </source>
</evidence>
<keyword evidence="1" id="KW-0812">Transmembrane</keyword>
<evidence type="ECO:0008006" key="4">
    <source>
        <dbReference type="Google" id="ProtNLM"/>
    </source>
</evidence>
<keyword evidence="1" id="KW-1133">Transmembrane helix</keyword>
<keyword evidence="3" id="KW-1185">Reference proteome</keyword>
<evidence type="ECO:0000313" key="3">
    <source>
        <dbReference type="Proteomes" id="UP001595789"/>
    </source>
</evidence>
<dbReference type="EMBL" id="JBHSBW010000013">
    <property type="protein sequence ID" value="MFC4212958.1"/>
    <property type="molecule type" value="Genomic_DNA"/>
</dbReference>
<gene>
    <name evidence="2" type="ORF">ACFOWA_17315</name>
</gene>
<sequence>MNTTQKLKILKVIKIILLIVFIPIILFYLGIILPEYLACVNCNYEGAMGVDIWGNEVQCFGESKDFSEVFFQLASIIVAGFSIILFLILFLFIGLKKTHP</sequence>
<accession>A0ABV8PD81</accession>
<protein>
    <recommendedName>
        <fullName evidence="4">DUF2752 domain-containing protein</fullName>
    </recommendedName>
</protein>
<dbReference type="Proteomes" id="UP001595789">
    <property type="component" value="Unassembled WGS sequence"/>
</dbReference>
<keyword evidence="1" id="KW-0472">Membrane</keyword>
<proteinExistence type="predicted"/>
<name>A0ABV8PD81_9SPHI</name>
<feature type="transmembrane region" description="Helical" evidence="1">
    <location>
        <begin position="12"/>
        <end position="33"/>
    </location>
</feature>
<feature type="transmembrane region" description="Helical" evidence="1">
    <location>
        <begin position="70"/>
        <end position="95"/>
    </location>
</feature>
<dbReference type="RefSeq" id="WP_378987480.1">
    <property type="nucleotide sequence ID" value="NZ_JBHSBW010000013.1"/>
</dbReference>
<evidence type="ECO:0000313" key="2">
    <source>
        <dbReference type="EMBL" id="MFC4212958.1"/>
    </source>
</evidence>